<dbReference type="PROSITE" id="PS01124">
    <property type="entry name" value="HTH_ARAC_FAMILY_2"/>
    <property type="match status" value="1"/>
</dbReference>
<comment type="caution">
    <text evidence="5">The sequence shown here is derived from an EMBL/GenBank/DDBJ whole genome shotgun (WGS) entry which is preliminary data.</text>
</comment>
<dbReference type="InterPro" id="IPR050204">
    <property type="entry name" value="AraC_XylS_family_regulators"/>
</dbReference>
<evidence type="ECO:0000256" key="3">
    <source>
        <dbReference type="ARBA" id="ARBA00023163"/>
    </source>
</evidence>
<evidence type="ECO:0000259" key="4">
    <source>
        <dbReference type="PROSITE" id="PS01124"/>
    </source>
</evidence>
<dbReference type="Proteomes" id="UP001232536">
    <property type="component" value="Unassembled WGS sequence"/>
</dbReference>
<keyword evidence="2" id="KW-0238">DNA-binding</keyword>
<dbReference type="InterPro" id="IPR013656">
    <property type="entry name" value="PAS_4"/>
</dbReference>
<dbReference type="SUPFAM" id="SSF55785">
    <property type="entry name" value="PYP-like sensor domain (PAS domain)"/>
    <property type="match status" value="1"/>
</dbReference>
<name>A0ABT9DA47_9CELL</name>
<proteinExistence type="predicted"/>
<dbReference type="EMBL" id="JAUQYP010000001">
    <property type="protein sequence ID" value="MDO8107779.1"/>
    <property type="molecule type" value="Genomic_DNA"/>
</dbReference>
<protein>
    <submittedName>
        <fullName evidence="5">Helix-turn-helix domain-containing protein</fullName>
    </submittedName>
</protein>
<evidence type="ECO:0000313" key="5">
    <source>
        <dbReference type="EMBL" id="MDO8107779.1"/>
    </source>
</evidence>
<dbReference type="PANTHER" id="PTHR46796">
    <property type="entry name" value="HTH-TYPE TRANSCRIPTIONAL ACTIVATOR RHAS-RELATED"/>
    <property type="match status" value="1"/>
</dbReference>
<evidence type="ECO:0000313" key="6">
    <source>
        <dbReference type="Proteomes" id="UP001232536"/>
    </source>
</evidence>
<gene>
    <name evidence="5" type="ORF">Q6348_11280</name>
</gene>
<dbReference type="Pfam" id="PF12833">
    <property type="entry name" value="HTH_18"/>
    <property type="match status" value="1"/>
</dbReference>
<evidence type="ECO:0000256" key="1">
    <source>
        <dbReference type="ARBA" id="ARBA00023015"/>
    </source>
</evidence>
<dbReference type="RefSeq" id="WP_304601387.1">
    <property type="nucleotide sequence ID" value="NZ_JAUQYP010000001.1"/>
</dbReference>
<sequence length="245" mass="26230">MATTLLDALAPATLALLDQLSGTTFCAKDLGGRYVAANPAFVARAGRSSVREVVGRRAEDLFVAHLAQHYEAQDAEVLTTGRPLHRSLELIVRPGGQAGWYLTSKEVVSSQGVVLGLVSVSEDLRRRDADDAVIASLERVAALVEERGAGPVRVQDMARAAQCSASTLERRMRAVYGLSPQQYVLRCRVDRAAELLAGTRHSIAEVAHASGFYDQSVLTRTFGRLTGETPAQFRRRSAGGAAALG</sequence>
<accession>A0ABT9DA47</accession>
<keyword evidence="3" id="KW-0804">Transcription</keyword>
<dbReference type="InterPro" id="IPR018060">
    <property type="entry name" value="HTH_AraC"/>
</dbReference>
<evidence type="ECO:0000256" key="2">
    <source>
        <dbReference type="ARBA" id="ARBA00023125"/>
    </source>
</evidence>
<dbReference type="SUPFAM" id="SSF46689">
    <property type="entry name" value="Homeodomain-like"/>
    <property type="match status" value="2"/>
</dbReference>
<organism evidence="5 6">
    <name type="scientific">Actinotalea lenta</name>
    <dbReference type="NCBI Taxonomy" id="3064654"/>
    <lineage>
        <taxon>Bacteria</taxon>
        <taxon>Bacillati</taxon>
        <taxon>Actinomycetota</taxon>
        <taxon>Actinomycetes</taxon>
        <taxon>Micrococcales</taxon>
        <taxon>Cellulomonadaceae</taxon>
        <taxon>Actinotalea</taxon>
    </lineage>
</organism>
<keyword evidence="1" id="KW-0805">Transcription regulation</keyword>
<dbReference type="Gene3D" id="1.10.10.60">
    <property type="entry name" value="Homeodomain-like"/>
    <property type="match status" value="1"/>
</dbReference>
<feature type="domain" description="HTH araC/xylS-type" evidence="4">
    <location>
        <begin position="138"/>
        <end position="236"/>
    </location>
</feature>
<dbReference type="SMART" id="SM00342">
    <property type="entry name" value="HTH_ARAC"/>
    <property type="match status" value="1"/>
</dbReference>
<dbReference type="InterPro" id="IPR018062">
    <property type="entry name" value="HTH_AraC-typ_CS"/>
</dbReference>
<keyword evidence="6" id="KW-1185">Reference proteome</keyword>
<dbReference type="Gene3D" id="3.30.450.20">
    <property type="entry name" value="PAS domain"/>
    <property type="match status" value="1"/>
</dbReference>
<dbReference type="InterPro" id="IPR035965">
    <property type="entry name" value="PAS-like_dom_sf"/>
</dbReference>
<dbReference type="Pfam" id="PF08448">
    <property type="entry name" value="PAS_4"/>
    <property type="match status" value="1"/>
</dbReference>
<reference evidence="5 6" key="1">
    <citation type="submission" date="2023-07" db="EMBL/GenBank/DDBJ databases">
        <title>Description of novel actinomycetes strains, isolated from tidal flat sediment.</title>
        <authorList>
            <person name="Lu C."/>
        </authorList>
    </citation>
    <scope>NUCLEOTIDE SEQUENCE [LARGE SCALE GENOMIC DNA]</scope>
    <source>
        <strain evidence="5 6">SYSU T00b441</strain>
    </source>
</reference>
<dbReference type="InterPro" id="IPR009057">
    <property type="entry name" value="Homeodomain-like_sf"/>
</dbReference>
<dbReference type="PROSITE" id="PS00041">
    <property type="entry name" value="HTH_ARAC_FAMILY_1"/>
    <property type="match status" value="1"/>
</dbReference>
<dbReference type="PANTHER" id="PTHR46796:SF13">
    <property type="entry name" value="HTH-TYPE TRANSCRIPTIONAL ACTIVATOR RHAS"/>
    <property type="match status" value="1"/>
</dbReference>